<evidence type="ECO:0000313" key="3">
    <source>
        <dbReference type="EMBL" id="RDD80133.1"/>
    </source>
</evidence>
<dbReference type="GO" id="GO:0016020">
    <property type="term" value="C:membrane"/>
    <property type="evidence" value="ECO:0007669"/>
    <property type="project" value="TreeGrafter"/>
</dbReference>
<dbReference type="EMBL" id="QQAH01000020">
    <property type="protein sequence ID" value="RDD80133.1"/>
    <property type="molecule type" value="Genomic_DNA"/>
</dbReference>
<keyword evidence="1 3" id="KW-0378">Hydrolase</keyword>
<dbReference type="RefSeq" id="WP_114847011.1">
    <property type="nucleotide sequence ID" value="NZ_JBHSPE010000010.1"/>
</dbReference>
<dbReference type="AlphaFoldDB" id="A0A369UIG0"/>
<dbReference type="Proteomes" id="UP000253782">
    <property type="component" value="Unassembled WGS sequence"/>
</dbReference>
<evidence type="ECO:0000313" key="4">
    <source>
        <dbReference type="Proteomes" id="UP000253782"/>
    </source>
</evidence>
<keyword evidence="4" id="KW-1185">Reference proteome</keyword>
<dbReference type="InterPro" id="IPR000073">
    <property type="entry name" value="AB_hydrolase_1"/>
</dbReference>
<dbReference type="OrthoDB" id="9780765at2"/>
<dbReference type="Gene3D" id="3.40.50.1820">
    <property type="entry name" value="alpha/beta hydrolase"/>
    <property type="match status" value="1"/>
</dbReference>
<accession>A0A369UIG0</accession>
<gene>
    <name evidence="3" type="ORF">DVJ77_18490</name>
</gene>
<sequence length="258" mass="28127">MNTSFAASSDGCRIAYDITGSGPAIVLLHGGAQSRKIWHSLGYVSRLLADYTVLTVDLRGHGESDKPTDARAYTTMQQCKDILAAVDQAGIEQFMLWGYSFGANIGRYLAAQSERVRRFVLVGIPFGAGASGEFHSTIVGVRDRWIPILKAQQDGSLDEASLSPAERSYLQSGRAGSEVAWLTAILDWEHIGPNDLLCSTLWILGGENRVALENARSIEATLAASHVCLTVIDGLTHETELTEVDSVLPYIQQFLERR</sequence>
<feature type="domain" description="AB hydrolase-1" evidence="2">
    <location>
        <begin position="23"/>
        <end position="131"/>
    </location>
</feature>
<comment type="caution">
    <text evidence="3">The sequence shown here is derived from an EMBL/GenBank/DDBJ whole genome shotgun (WGS) entry which is preliminary data.</text>
</comment>
<name>A0A369UIG0_9GAMM</name>
<evidence type="ECO:0000256" key="1">
    <source>
        <dbReference type="ARBA" id="ARBA00022801"/>
    </source>
</evidence>
<dbReference type="InterPro" id="IPR050266">
    <property type="entry name" value="AB_hydrolase_sf"/>
</dbReference>
<dbReference type="InterPro" id="IPR029058">
    <property type="entry name" value="AB_hydrolase_fold"/>
</dbReference>
<reference evidence="3 4" key="1">
    <citation type="submission" date="2018-07" db="EMBL/GenBank/DDBJ databases">
        <title>Dyella tabacisoli L4-6T, whole genome shotgun sequence.</title>
        <authorList>
            <person name="Zhou X.-K."/>
            <person name="Li W.-J."/>
            <person name="Duan Y.-Q."/>
        </authorList>
    </citation>
    <scope>NUCLEOTIDE SEQUENCE [LARGE SCALE GENOMIC DNA]</scope>
    <source>
        <strain evidence="3 4">L4-6</strain>
    </source>
</reference>
<dbReference type="PANTHER" id="PTHR43798">
    <property type="entry name" value="MONOACYLGLYCEROL LIPASE"/>
    <property type="match status" value="1"/>
</dbReference>
<dbReference type="GO" id="GO:0016787">
    <property type="term" value="F:hydrolase activity"/>
    <property type="evidence" value="ECO:0007669"/>
    <property type="project" value="UniProtKB-KW"/>
</dbReference>
<protein>
    <submittedName>
        <fullName evidence="3">Alpha/beta hydrolase</fullName>
    </submittedName>
</protein>
<dbReference type="PANTHER" id="PTHR43798:SF31">
    <property type="entry name" value="AB HYDROLASE SUPERFAMILY PROTEIN YCLE"/>
    <property type="match status" value="1"/>
</dbReference>
<organism evidence="3 4">
    <name type="scientific">Dyella tabacisoli</name>
    <dbReference type="NCBI Taxonomy" id="2282381"/>
    <lineage>
        <taxon>Bacteria</taxon>
        <taxon>Pseudomonadati</taxon>
        <taxon>Pseudomonadota</taxon>
        <taxon>Gammaproteobacteria</taxon>
        <taxon>Lysobacterales</taxon>
        <taxon>Rhodanobacteraceae</taxon>
        <taxon>Dyella</taxon>
    </lineage>
</organism>
<proteinExistence type="predicted"/>
<evidence type="ECO:0000259" key="2">
    <source>
        <dbReference type="Pfam" id="PF00561"/>
    </source>
</evidence>
<dbReference type="Pfam" id="PF00561">
    <property type="entry name" value="Abhydrolase_1"/>
    <property type="match status" value="1"/>
</dbReference>
<dbReference type="SUPFAM" id="SSF53474">
    <property type="entry name" value="alpha/beta-Hydrolases"/>
    <property type="match status" value="1"/>
</dbReference>